<dbReference type="Proteomes" id="UP000567795">
    <property type="component" value="Unassembled WGS sequence"/>
</dbReference>
<evidence type="ECO:0000313" key="3">
    <source>
        <dbReference type="Proteomes" id="UP000567795"/>
    </source>
</evidence>
<gene>
    <name evidence="2" type="ORF">FHU37_000766</name>
</gene>
<feature type="transmembrane region" description="Helical" evidence="1">
    <location>
        <begin position="192"/>
        <end position="210"/>
    </location>
</feature>
<evidence type="ECO:0000313" key="2">
    <source>
        <dbReference type="EMBL" id="NYI03823.1"/>
    </source>
</evidence>
<feature type="transmembrane region" description="Helical" evidence="1">
    <location>
        <begin position="222"/>
        <end position="244"/>
    </location>
</feature>
<feature type="transmembrane region" description="Helical" evidence="1">
    <location>
        <begin position="124"/>
        <end position="153"/>
    </location>
</feature>
<evidence type="ECO:0000256" key="1">
    <source>
        <dbReference type="SAM" id="Phobius"/>
    </source>
</evidence>
<feature type="transmembrane region" description="Helical" evidence="1">
    <location>
        <begin position="165"/>
        <end position="186"/>
    </location>
</feature>
<keyword evidence="1" id="KW-1133">Transmembrane helix</keyword>
<protein>
    <recommendedName>
        <fullName evidence="4">YndJ-like protein</fullName>
    </recommendedName>
</protein>
<keyword evidence="1" id="KW-0472">Membrane</keyword>
<dbReference type="RefSeq" id="WP_179812818.1">
    <property type="nucleotide sequence ID" value="NZ_JACBZD010000001.1"/>
</dbReference>
<proteinExistence type="predicted"/>
<feature type="transmembrane region" description="Helical" evidence="1">
    <location>
        <begin position="6"/>
        <end position="25"/>
    </location>
</feature>
<comment type="caution">
    <text evidence="2">The sequence shown here is derived from an EMBL/GenBank/DDBJ whole genome shotgun (WGS) entry which is preliminary data.</text>
</comment>
<dbReference type="AlphaFoldDB" id="A0A852ZN34"/>
<accession>A0A852ZN34</accession>
<feature type="transmembrane region" description="Helical" evidence="1">
    <location>
        <begin position="60"/>
        <end position="79"/>
    </location>
</feature>
<reference evidence="2 3" key="1">
    <citation type="submission" date="2020-07" db="EMBL/GenBank/DDBJ databases">
        <title>Sequencing the genomes of 1000 actinobacteria strains.</title>
        <authorList>
            <person name="Klenk H.-P."/>
        </authorList>
    </citation>
    <scope>NUCLEOTIDE SEQUENCE [LARGE SCALE GENOMIC DNA]</scope>
    <source>
        <strain evidence="2 3">DSM 42178</strain>
    </source>
</reference>
<evidence type="ECO:0008006" key="4">
    <source>
        <dbReference type="Google" id="ProtNLM"/>
    </source>
</evidence>
<organism evidence="2 3">
    <name type="scientific">Allostreptomyces psammosilenae</name>
    <dbReference type="NCBI Taxonomy" id="1892865"/>
    <lineage>
        <taxon>Bacteria</taxon>
        <taxon>Bacillati</taxon>
        <taxon>Actinomycetota</taxon>
        <taxon>Actinomycetes</taxon>
        <taxon>Kitasatosporales</taxon>
        <taxon>Streptomycetaceae</taxon>
        <taxon>Allostreptomyces</taxon>
    </lineage>
</organism>
<name>A0A852ZN34_9ACTN</name>
<keyword evidence="3" id="KW-1185">Reference proteome</keyword>
<dbReference type="Pfam" id="PF14158">
    <property type="entry name" value="YndJ"/>
    <property type="match status" value="1"/>
</dbReference>
<sequence>MNTLTTATVHALVALGMLAVVPLGLRLVPDEPALRRLRLPWLLGAVAGATSLWLPAGPGAAALAGGYALAAAALALLAARRLLRRTRRPGPSAAELALATAWTCPLVAAIALVPERAGTPFLGFGTAILALTVAHFHYAGFAAALVAALAAGLHPTDAATPPRPATRLAALSVPGGTLTVLAGYFVSEFVELLGALWLTAGMWLVAWHTWRHQAPAAPRPLTRAMLAVSAISLLVTMPLALWWAVGEAYALPRPGLGWMVATHGVGNALGFALCAVLAHTRLTRRPTP</sequence>
<feature type="transmembrane region" description="Helical" evidence="1">
    <location>
        <begin position="256"/>
        <end position="278"/>
    </location>
</feature>
<feature type="transmembrane region" description="Helical" evidence="1">
    <location>
        <begin position="91"/>
        <end position="112"/>
    </location>
</feature>
<dbReference type="EMBL" id="JACBZD010000001">
    <property type="protein sequence ID" value="NYI03823.1"/>
    <property type="molecule type" value="Genomic_DNA"/>
</dbReference>
<dbReference type="InterPro" id="IPR025450">
    <property type="entry name" value="YndJ-like"/>
</dbReference>
<keyword evidence="1" id="KW-0812">Transmembrane</keyword>